<comment type="caution">
    <text evidence="2">The sequence shown here is derived from an EMBL/GenBank/DDBJ whole genome shotgun (WGS) entry which is preliminary data.</text>
</comment>
<dbReference type="InterPro" id="IPR005135">
    <property type="entry name" value="Endo/exonuclease/phosphatase"/>
</dbReference>
<dbReference type="Pfam" id="PF14529">
    <property type="entry name" value="Exo_endo_phos_2"/>
    <property type="match status" value="1"/>
</dbReference>
<evidence type="ECO:0000259" key="1">
    <source>
        <dbReference type="Pfam" id="PF14529"/>
    </source>
</evidence>
<name>G4TWI4_SERID</name>
<dbReference type="EMBL" id="CAFZ01000497">
    <property type="protein sequence ID" value="CCA75677.1"/>
    <property type="molecule type" value="Genomic_DNA"/>
</dbReference>
<dbReference type="PANTHER" id="PTHR33395">
    <property type="entry name" value="TRANSCRIPTASE, PUTATIVE-RELATED-RELATED"/>
    <property type="match status" value="1"/>
</dbReference>
<keyword evidence="3" id="KW-1185">Reference proteome</keyword>
<dbReference type="AlphaFoldDB" id="G4TWI4"/>
<dbReference type="HOGENOM" id="CLU_049067_0_0_1"/>
<dbReference type="OrthoDB" id="2717295at2759"/>
<dbReference type="InParanoid" id="G4TWI4"/>
<dbReference type="GO" id="GO:0031012">
    <property type="term" value="C:extracellular matrix"/>
    <property type="evidence" value="ECO:0007669"/>
    <property type="project" value="TreeGrafter"/>
</dbReference>
<dbReference type="GO" id="GO:0003824">
    <property type="term" value="F:catalytic activity"/>
    <property type="evidence" value="ECO:0007669"/>
    <property type="project" value="InterPro"/>
</dbReference>
<gene>
    <name evidence="2" type="ORF">PIIN_09667</name>
</gene>
<dbReference type="STRING" id="1109443.G4TWI4"/>
<dbReference type="eggNOG" id="ENOG502SRMK">
    <property type="taxonomic scope" value="Eukaryota"/>
</dbReference>
<sequence>MNNGTPLTTSSYLRIIQINLRKSFDAHHKFINTASPDNWDVIAIQEPALNSLGNTRANRKCQSFYPSTKAHEGHGRIHAVMLVSTRVGACMQIDVDSSDIVGIRVGTASGLCTIYNIYNEGTSNDTLDQLTQHLETRNMSTWANQLEVWLGDFNRHHHTWEGDNNRHLRSSTDAITPLLNLIIEHGMQQLLPAGIPTREENGSQTRPDNVWASDDIIHRLVECNTWPDLRPTTTDHIPIASIINLSVAKVAITPRPNYRRTNWEKFREGMEDAVKNDPRLAIEPTRPEELEQLVELLTGYMQTKLKDMTPLSKDPTFCKPWWNKQCQDLHKCKYQAYTESRYWQASPAHPSHQRKEAFWWKWIDEASDTDLWNINRFIKRGANNGSSERIPPLKKPNGTLTQSNEEKAELLCDAFFPPPPALALPRPRPAPQTALPQWTPYSIKRVSKAVGRLKRDKAPGLDGIPNAAIQEALPAISPILKNVFNAAIRLRHIPKQWKESTTVVL</sequence>
<dbReference type="PANTHER" id="PTHR33395:SF22">
    <property type="entry name" value="REVERSE TRANSCRIPTASE DOMAIN-CONTAINING PROTEIN"/>
    <property type="match status" value="1"/>
</dbReference>
<organism evidence="2 3">
    <name type="scientific">Serendipita indica (strain DSM 11827)</name>
    <name type="common">Root endophyte fungus</name>
    <name type="synonym">Piriformospora indica</name>
    <dbReference type="NCBI Taxonomy" id="1109443"/>
    <lineage>
        <taxon>Eukaryota</taxon>
        <taxon>Fungi</taxon>
        <taxon>Dikarya</taxon>
        <taxon>Basidiomycota</taxon>
        <taxon>Agaricomycotina</taxon>
        <taxon>Agaricomycetes</taxon>
        <taxon>Sebacinales</taxon>
        <taxon>Serendipitaceae</taxon>
        <taxon>Serendipita</taxon>
    </lineage>
</organism>
<dbReference type="Gene3D" id="3.60.10.10">
    <property type="entry name" value="Endonuclease/exonuclease/phosphatase"/>
    <property type="match status" value="1"/>
</dbReference>
<evidence type="ECO:0000313" key="2">
    <source>
        <dbReference type="EMBL" id="CCA75677.1"/>
    </source>
</evidence>
<dbReference type="InterPro" id="IPR036691">
    <property type="entry name" value="Endo/exonu/phosph_ase_sf"/>
</dbReference>
<evidence type="ECO:0000313" key="3">
    <source>
        <dbReference type="Proteomes" id="UP000007148"/>
    </source>
</evidence>
<protein>
    <recommendedName>
        <fullName evidence="1">Endonuclease/exonuclease/phosphatase domain-containing protein</fullName>
    </recommendedName>
</protein>
<accession>G4TWI4</accession>
<feature type="domain" description="Endonuclease/exonuclease/phosphatase" evidence="1">
    <location>
        <begin position="113"/>
        <end position="239"/>
    </location>
</feature>
<dbReference type="SUPFAM" id="SSF56219">
    <property type="entry name" value="DNase I-like"/>
    <property type="match status" value="1"/>
</dbReference>
<dbReference type="OMA" id="WRHARII"/>
<reference evidence="2 3" key="1">
    <citation type="journal article" date="2011" name="PLoS Pathog.">
        <title>Endophytic Life Strategies Decoded by Genome and Transcriptome Analyses of the Mutualistic Root Symbiont Piriformospora indica.</title>
        <authorList>
            <person name="Zuccaro A."/>
            <person name="Lahrmann U."/>
            <person name="Guldener U."/>
            <person name="Langen G."/>
            <person name="Pfiffi S."/>
            <person name="Biedenkopf D."/>
            <person name="Wong P."/>
            <person name="Samans B."/>
            <person name="Grimm C."/>
            <person name="Basiewicz M."/>
            <person name="Murat C."/>
            <person name="Martin F."/>
            <person name="Kogel K.H."/>
        </authorList>
    </citation>
    <scope>NUCLEOTIDE SEQUENCE [LARGE SCALE GENOMIC DNA]</scope>
    <source>
        <strain evidence="2 3">DSM 11827</strain>
    </source>
</reference>
<proteinExistence type="predicted"/>
<dbReference type="Proteomes" id="UP000007148">
    <property type="component" value="Unassembled WGS sequence"/>
</dbReference>